<feature type="compositionally biased region" description="Low complexity" evidence="8">
    <location>
        <begin position="831"/>
        <end position="843"/>
    </location>
</feature>
<dbReference type="OMA" id="GHYEERY"/>
<feature type="region of interest" description="Disordered" evidence="8">
    <location>
        <begin position="585"/>
        <end position="629"/>
    </location>
</feature>
<evidence type="ECO:0000313" key="12">
    <source>
        <dbReference type="Proteomes" id="UP000494163"/>
    </source>
</evidence>
<evidence type="ECO:0000256" key="7">
    <source>
        <dbReference type="ARBA" id="ARBA00023180"/>
    </source>
</evidence>
<dbReference type="Pfam" id="PF08205">
    <property type="entry name" value="C2-set_2"/>
    <property type="match status" value="1"/>
</dbReference>
<dbReference type="InterPro" id="IPR013162">
    <property type="entry name" value="CD80_C2-set"/>
</dbReference>
<dbReference type="SUPFAM" id="SSF48726">
    <property type="entry name" value="Immunoglobulin"/>
    <property type="match status" value="3"/>
</dbReference>
<evidence type="ECO:0000256" key="3">
    <source>
        <dbReference type="ARBA" id="ARBA00022737"/>
    </source>
</evidence>
<dbReference type="GO" id="GO:0007156">
    <property type="term" value="P:homophilic cell adhesion via plasma membrane adhesion molecules"/>
    <property type="evidence" value="ECO:0007669"/>
    <property type="project" value="TreeGrafter"/>
</dbReference>
<dbReference type="InterPro" id="IPR007110">
    <property type="entry name" value="Ig-like_dom"/>
</dbReference>
<dbReference type="GO" id="GO:0007157">
    <property type="term" value="P:heterophilic cell-cell adhesion via plasma membrane cell adhesion molecules"/>
    <property type="evidence" value="ECO:0007669"/>
    <property type="project" value="TreeGrafter"/>
</dbReference>
<keyword evidence="9" id="KW-1133">Transmembrane helix</keyword>
<organism evidence="11 12">
    <name type="scientific">Drosophila busckii</name>
    <name type="common">Fruit fly</name>
    <dbReference type="NCBI Taxonomy" id="30019"/>
    <lineage>
        <taxon>Eukaryota</taxon>
        <taxon>Metazoa</taxon>
        <taxon>Ecdysozoa</taxon>
        <taxon>Arthropoda</taxon>
        <taxon>Hexapoda</taxon>
        <taxon>Insecta</taxon>
        <taxon>Pterygota</taxon>
        <taxon>Neoptera</taxon>
        <taxon>Endopterygota</taxon>
        <taxon>Diptera</taxon>
        <taxon>Brachycera</taxon>
        <taxon>Muscomorpha</taxon>
        <taxon>Ephydroidea</taxon>
        <taxon>Drosophilidae</taxon>
        <taxon>Drosophila</taxon>
    </lineage>
</organism>
<protein>
    <submittedName>
        <fullName evidence="11">Fas3</fullName>
    </submittedName>
</protein>
<keyword evidence="7" id="KW-0325">Glycoprotein</keyword>
<sequence length="852" mass="93188">MPANKRTTPLDIQTTTHDNVELATSVQEISWHLSADDSNRKLVCRSHHQTDRESLPPQEAAYIINVRYAPVHQPEALVYGLYLDHTAYVNITIRASPPPNVEWTVDGKVVPQGHYEERYSALEPQYVGNDEYNVTLVIAGLTLEDTTKTYNLRASNNLGTTDYQVRISSSSKPPSSSLDVAAIVGIVVAVAVLVLIVLLVLFARATGRWCFGDALSYGQVNVEPNTALLNEGDRTELLCRYGRPLTYCRIEIPGENKVLNLSPVWSKTPGFTYYGAGLNAGQCGVSIERVKASNNGQVKCSLGVEGEELTGTIDLVVALRPQQPIIELISKPNREGFFDEGTQFNARCSVANGRPPANISWYIDNMPANKRTTPLDIQTTTHDNVELATSVQEISWHLSADDSNRKLVCRSHHQTDRESLPPQEAAYIINVRYAPVHQPEALVYGLYLDHTAYVNITIRASPPPNVEWTVDGKVVPQGHYEERYSALEPQYVGNDEYNVTLVIAGLTLEDTTKTYNLRASNNLGTTDYQVRISSSSKPPSSSLDVAAIVGIVVAVAVLVLIVLLVLFARATGRWCFGGATLNTDIGPDSEAQIHPELDDDDDDDEVQGQDNGHEHIDTTQQSEEATPPVTDKLEAQKKADLKKSAAATAAAVIAAGNSHKNDSDAPKPPNTSSSNEKQLEQLGDAAAHHGQNVALLESPNGITLLGASKLRESNGNGHRHERLSAVERRAHDEDDSFEYATDRESSVYNPTTMPLRRSHDDAEPTTSTEQSDLLQRGNQLGIPESRFSRWLPKHQRELLEKQANILSGRTQTAAKPTPPAAPPKPTKNSQATTATTTATANATIKLPQETEI</sequence>
<evidence type="ECO:0000256" key="8">
    <source>
        <dbReference type="SAM" id="MobiDB-lite"/>
    </source>
</evidence>
<dbReference type="InterPro" id="IPR013098">
    <property type="entry name" value="Ig_I-set"/>
</dbReference>
<name>A0A0M3QU77_DROBS</name>
<accession>A0A0M3QU77</accession>
<evidence type="ECO:0000256" key="6">
    <source>
        <dbReference type="ARBA" id="ARBA00023157"/>
    </source>
</evidence>
<reference evidence="11 12" key="1">
    <citation type="submission" date="2015-08" db="EMBL/GenBank/DDBJ databases">
        <title>Ancestral chromatin configuration constrains chromatin evolution on differentiating sex chromosomes in Drosophila.</title>
        <authorList>
            <person name="Zhou Q."/>
            <person name="Bachtrog D."/>
        </authorList>
    </citation>
    <scope>NUCLEOTIDE SEQUENCE [LARGE SCALE GENOMIC DNA]</scope>
    <source>
        <tissue evidence="11">Whole larvae</tissue>
    </source>
</reference>
<dbReference type="GO" id="GO:0016020">
    <property type="term" value="C:membrane"/>
    <property type="evidence" value="ECO:0007669"/>
    <property type="project" value="UniProtKB-SubCell"/>
</dbReference>
<feature type="region of interest" description="Disordered" evidence="8">
    <location>
        <begin position="656"/>
        <end position="677"/>
    </location>
</feature>
<dbReference type="OrthoDB" id="6345017at2759"/>
<dbReference type="PROSITE" id="PS50835">
    <property type="entry name" value="IG_LIKE"/>
    <property type="match status" value="1"/>
</dbReference>
<evidence type="ECO:0000256" key="5">
    <source>
        <dbReference type="ARBA" id="ARBA00023136"/>
    </source>
</evidence>
<keyword evidence="6" id="KW-1015">Disulfide bond</keyword>
<dbReference type="GO" id="GO:0005912">
    <property type="term" value="C:adherens junction"/>
    <property type="evidence" value="ECO:0007669"/>
    <property type="project" value="TreeGrafter"/>
</dbReference>
<feature type="compositionally biased region" description="Basic and acidic residues" evidence="8">
    <location>
        <begin position="722"/>
        <end position="732"/>
    </location>
</feature>
<feature type="region of interest" description="Disordered" evidence="8">
    <location>
        <begin position="711"/>
        <end position="735"/>
    </location>
</feature>
<feature type="transmembrane region" description="Helical" evidence="9">
    <location>
        <begin position="180"/>
        <end position="203"/>
    </location>
</feature>
<feature type="domain" description="Ig-like" evidence="10">
    <location>
        <begin position="324"/>
        <end position="421"/>
    </location>
</feature>
<evidence type="ECO:0000259" key="10">
    <source>
        <dbReference type="PROSITE" id="PS50835"/>
    </source>
</evidence>
<dbReference type="EMBL" id="CP012523">
    <property type="protein sequence ID" value="ALC40183.1"/>
    <property type="molecule type" value="Genomic_DNA"/>
</dbReference>
<gene>
    <name evidence="11" type="ORF">Dbus_chr2Lg2268</name>
</gene>
<dbReference type="PANTHER" id="PTHR23277:SF108">
    <property type="entry name" value="FASCICLIN-3"/>
    <property type="match status" value="1"/>
</dbReference>
<keyword evidence="3" id="KW-0677">Repeat</keyword>
<keyword evidence="5 9" id="KW-0472">Membrane</keyword>
<evidence type="ECO:0000256" key="4">
    <source>
        <dbReference type="ARBA" id="ARBA00022889"/>
    </source>
</evidence>
<dbReference type="InterPro" id="IPR036179">
    <property type="entry name" value="Ig-like_dom_sf"/>
</dbReference>
<dbReference type="CDD" id="cd00096">
    <property type="entry name" value="Ig"/>
    <property type="match status" value="2"/>
</dbReference>
<evidence type="ECO:0000256" key="9">
    <source>
        <dbReference type="SAM" id="Phobius"/>
    </source>
</evidence>
<keyword evidence="9" id="KW-0812">Transmembrane</keyword>
<keyword evidence="4" id="KW-0130">Cell adhesion</keyword>
<dbReference type="STRING" id="30019.A0A0M3QU77"/>
<evidence type="ECO:0000256" key="2">
    <source>
        <dbReference type="ARBA" id="ARBA00022729"/>
    </source>
</evidence>
<feature type="compositionally biased region" description="Acidic residues" evidence="8">
    <location>
        <begin position="597"/>
        <end position="607"/>
    </location>
</feature>
<dbReference type="AlphaFoldDB" id="A0A0M3QU77"/>
<dbReference type="Gene3D" id="2.60.40.10">
    <property type="entry name" value="Immunoglobulins"/>
    <property type="match status" value="3"/>
</dbReference>
<feature type="compositionally biased region" description="Pro residues" evidence="8">
    <location>
        <begin position="816"/>
        <end position="825"/>
    </location>
</feature>
<feature type="region of interest" description="Disordered" evidence="8">
    <location>
        <begin position="748"/>
        <end position="777"/>
    </location>
</feature>
<dbReference type="Proteomes" id="UP000494163">
    <property type="component" value="Chromosome 2L"/>
</dbReference>
<dbReference type="InterPro" id="IPR051427">
    <property type="entry name" value="Nectin/Nectin-like"/>
</dbReference>
<evidence type="ECO:0000313" key="11">
    <source>
        <dbReference type="EMBL" id="ALC40183.1"/>
    </source>
</evidence>
<evidence type="ECO:0000256" key="1">
    <source>
        <dbReference type="ARBA" id="ARBA00004370"/>
    </source>
</evidence>
<proteinExistence type="predicted"/>
<feature type="region of interest" description="Disordered" evidence="8">
    <location>
        <begin position="801"/>
        <end position="852"/>
    </location>
</feature>
<dbReference type="PANTHER" id="PTHR23277">
    <property type="entry name" value="NECTIN-RELATED"/>
    <property type="match status" value="1"/>
</dbReference>
<keyword evidence="12" id="KW-1185">Reference proteome</keyword>
<keyword evidence="2" id="KW-0732">Signal</keyword>
<dbReference type="InterPro" id="IPR013783">
    <property type="entry name" value="Ig-like_fold"/>
</dbReference>
<dbReference type="Pfam" id="PF07679">
    <property type="entry name" value="I-set"/>
    <property type="match status" value="2"/>
</dbReference>
<feature type="transmembrane region" description="Helical" evidence="9">
    <location>
        <begin position="545"/>
        <end position="567"/>
    </location>
</feature>
<feature type="compositionally biased region" description="Polar residues" evidence="8">
    <location>
        <begin position="764"/>
        <end position="777"/>
    </location>
</feature>
<comment type="subcellular location">
    <subcellularLocation>
        <location evidence="1">Membrane</location>
    </subcellularLocation>
</comment>